<proteinExistence type="predicted"/>
<sequence length="38" mass="4427">TTLSAAGPQVVLAIHRTVTDWRRHWRQYRQSCLCSCPE</sequence>
<protein>
    <submittedName>
        <fullName evidence="1">Uncharacterized protein</fullName>
    </submittedName>
</protein>
<dbReference type="Proteomes" id="UP000699042">
    <property type="component" value="Unassembled WGS sequence"/>
</dbReference>
<name>A0A9P7U3V3_9PEZI</name>
<feature type="non-terminal residue" evidence="1">
    <location>
        <position position="38"/>
    </location>
</feature>
<reference evidence="1" key="1">
    <citation type="submission" date="2021-05" db="EMBL/GenBank/DDBJ databases">
        <title>Comparative genomics of three Colletotrichum scovillei strains and genetic complementation revealed genes involved fungal growth and virulence on chili pepper.</title>
        <authorList>
            <person name="Hsieh D.-K."/>
            <person name="Chuang S.-C."/>
            <person name="Chen C.-Y."/>
            <person name="Chao Y.-T."/>
            <person name="Lu M.-Y.J."/>
            <person name="Lee M.-H."/>
            <person name="Shih M.-C."/>
        </authorList>
    </citation>
    <scope>NUCLEOTIDE SEQUENCE</scope>
    <source>
        <strain evidence="1">Coll-153</strain>
    </source>
</reference>
<dbReference type="EMBL" id="JAESDN010000016">
    <property type="protein sequence ID" value="KAG7041051.1"/>
    <property type="molecule type" value="Genomic_DNA"/>
</dbReference>
<evidence type="ECO:0000313" key="2">
    <source>
        <dbReference type="Proteomes" id="UP000699042"/>
    </source>
</evidence>
<feature type="non-terminal residue" evidence="1">
    <location>
        <position position="1"/>
    </location>
</feature>
<dbReference type="AlphaFoldDB" id="A0A9P7U3V3"/>
<accession>A0A9P7U3V3</accession>
<gene>
    <name evidence="1" type="ORF">JMJ77_008756</name>
</gene>
<comment type="caution">
    <text evidence="1">The sequence shown here is derived from an EMBL/GenBank/DDBJ whole genome shotgun (WGS) entry which is preliminary data.</text>
</comment>
<keyword evidence="2" id="KW-1185">Reference proteome</keyword>
<organism evidence="1 2">
    <name type="scientific">Colletotrichum scovillei</name>
    <dbReference type="NCBI Taxonomy" id="1209932"/>
    <lineage>
        <taxon>Eukaryota</taxon>
        <taxon>Fungi</taxon>
        <taxon>Dikarya</taxon>
        <taxon>Ascomycota</taxon>
        <taxon>Pezizomycotina</taxon>
        <taxon>Sordariomycetes</taxon>
        <taxon>Hypocreomycetidae</taxon>
        <taxon>Glomerellales</taxon>
        <taxon>Glomerellaceae</taxon>
        <taxon>Colletotrichum</taxon>
        <taxon>Colletotrichum acutatum species complex</taxon>
    </lineage>
</organism>
<evidence type="ECO:0000313" key="1">
    <source>
        <dbReference type="EMBL" id="KAG7041051.1"/>
    </source>
</evidence>